<dbReference type="SUPFAM" id="SSF48264">
    <property type="entry name" value="Cytochrome P450"/>
    <property type="match status" value="1"/>
</dbReference>
<feature type="binding site" description="axial binding residue" evidence="7">
    <location>
        <position position="396"/>
    </location>
    <ligand>
        <name>heme</name>
        <dbReference type="ChEBI" id="CHEBI:30413"/>
    </ligand>
    <ligandPart>
        <name>Fe</name>
        <dbReference type="ChEBI" id="CHEBI:18248"/>
    </ligandPart>
</feature>
<evidence type="ECO:0000256" key="5">
    <source>
        <dbReference type="ARBA" id="ARBA00023004"/>
    </source>
</evidence>
<dbReference type="GO" id="GO:0005506">
    <property type="term" value="F:iron ion binding"/>
    <property type="evidence" value="ECO:0007669"/>
    <property type="project" value="InterPro"/>
</dbReference>
<dbReference type="GO" id="GO:0016712">
    <property type="term" value="F:oxidoreductase activity, acting on paired donors, with incorporation or reduction of molecular oxygen, reduced flavin or flavoprotein as one donor, and incorporation of one atom of oxygen"/>
    <property type="evidence" value="ECO:0007669"/>
    <property type="project" value="TreeGrafter"/>
</dbReference>
<evidence type="ECO:0000313" key="8">
    <source>
        <dbReference type="Proteomes" id="UP000887578"/>
    </source>
</evidence>
<dbReference type="PRINTS" id="PR00463">
    <property type="entry name" value="EP450I"/>
</dbReference>
<keyword evidence="3 7" id="KW-0479">Metal-binding</keyword>
<comment type="similarity">
    <text evidence="2">Belongs to the cytochrome P450 family.</text>
</comment>
<dbReference type="WBParaSite" id="PDA_v2.g21339.t1">
    <property type="protein sequence ID" value="PDA_v2.g21339.t1"/>
    <property type="gene ID" value="PDA_v2.g21339"/>
</dbReference>
<comment type="cofactor">
    <cofactor evidence="1 7">
        <name>heme</name>
        <dbReference type="ChEBI" id="CHEBI:30413"/>
    </cofactor>
</comment>
<dbReference type="GO" id="GO:0006805">
    <property type="term" value="P:xenobiotic metabolic process"/>
    <property type="evidence" value="ECO:0007669"/>
    <property type="project" value="TreeGrafter"/>
</dbReference>
<dbReference type="Pfam" id="PF00067">
    <property type="entry name" value="p450"/>
    <property type="match status" value="1"/>
</dbReference>
<evidence type="ECO:0000256" key="6">
    <source>
        <dbReference type="ARBA" id="ARBA00023033"/>
    </source>
</evidence>
<dbReference type="Proteomes" id="UP000887578">
    <property type="component" value="Unplaced"/>
</dbReference>
<dbReference type="InterPro" id="IPR036396">
    <property type="entry name" value="Cyt_P450_sf"/>
</dbReference>
<dbReference type="InterPro" id="IPR050182">
    <property type="entry name" value="Cytochrome_P450_fam2"/>
</dbReference>
<dbReference type="PANTHER" id="PTHR24300:SF338">
    <property type="entry name" value="CYTOCHROME P450 CYP36A1-RELATED"/>
    <property type="match status" value="1"/>
</dbReference>
<sequence length="451" mass="52753">MNNSDNQLYEFKKKYGNLFTLWLPYPTIFVGGVEQLKEGFIKNNENTSARPMIKMWKMMVGGYYGLVFNQHSFWKSQRKFALSVLRDFGVGRPILENAVIDQAAEVCEYFRTLKGEPIDLCKTFCTCIGNIIHQLAFGSMVKIGDDFIFDFRNKILKGSEIFKHPLTLLMEIWEPIKYLKFFAGKSFHKMIDDNEELLIYVKKQIKEHRETINYDSEPRDYIDAFLIEQKKQNPNLEDKSGEWSDMQLIGSCYDLFGAGMETTSTTTHTFIFYILHYPEIQAKIHEEIDRVIGKDKIITMSDQNSLPYFNACLQEAQRIITLMPINPFHETIDDVIIDGYTIPKGATIVPQFDIVHKDETVFENPQKFDPTRFLDEQNNFKADDRVMPYSLGKRGCLGKSLAKMELFLFWTTFLQHFEFRPEDPNNLPPFEFDYSLSKNIKPFNVRVIERK</sequence>
<keyword evidence="7" id="KW-0349">Heme</keyword>
<evidence type="ECO:0000256" key="3">
    <source>
        <dbReference type="ARBA" id="ARBA00022723"/>
    </source>
</evidence>
<evidence type="ECO:0000313" key="9">
    <source>
        <dbReference type="WBParaSite" id="PDA_v2.g21339.t1"/>
    </source>
</evidence>
<keyword evidence="5 7" id="KW-0408">Iron</keyword>
<protein>
    <submittedName>
        <fullName evidence="9">Cytochrome P450</fullName>
    </submittedName>
</protein>
<organism evidence="8 9">
    <name type="scientific">Panagrolaimus davidi</name>
    <dbReference type="NCBI Taxonomy" id="227884"/>
    <lineage>
        <taxon>Eukaryota</taxon>
        <taxon>Metazoa</taxon>
        <taxon>Ecdysozoa</taxon>
        <taxon>Nematoda</taxon>
        <taxon>Chromadorea</taxon>
        <taxon>Rhabditida</taxon>
        <taxon>Tylenchina</taxon>
        <taxon>Panagrolaimomorpha</taxon>
        <taxon>Panagrolaimoidea</taxon>
        <taxon>Panagrolaimidae</taxon>
        <taxon>Panagrolaimus</taxon>
    </lineage>
</organism>
<keyword evidence="4" id="KW-0560">Oxidoreductase</keyword>
<dbReference type="GO" id="GO:0020037">
    <property type="term" value="F:heme binding"/>
    <property type="evidence" value="ECO:0007669"/>
    <property type="project" value="InterPro"/>
</dbReference>
<keyword evidence="8" id="KW-1185">Reference proteome</keyword>
<dbReference type="PANTHER" id="PTHR24300">
    <property type="entry name" value="CYTOCHROME P450 508A4-RELATED"/>
    <property type="match status" value="1"/>
</dbReference>
<proteinExistence type="inferred from homology"/>
<dbReference type="PRINTS" id="PR00385">
    <property type="entry name" value="P450"/>
</dbReference>
<accession>A0A914PRT8</accession>
<dbReference type="AlphaFoldDB" id="A0A914PRT8"/>
<dbReference type="GO" id="GO:0006082">
    <property type="term" value="P:organic acid metabolic process"/>
    <property type="evidence" value="ECO:0007669"/>
    <property type="project" value="TreeGrafter"/>
</dbReference>
<reference evidence="9" key="1">
    <citation type="submission" date="2022-11" db="UniProtKB">
        <authorList>
            <consortium name="WormBaseParasite"/>
        </authorList>
    </citation>
    <scope>IDENTIFICATION</scope>
</reference>
<name>A0A914PRT8_9BILA</name>
<dbReference type="InterPro" id="IPR002401">
    <property type="entry name" value="Cyt_P450_E_grp-I"/>
</dbReference>
<dbReference type="FunFam" id="1.10.630.10:FF:000036">
    <property type="entry name" value="CYtochrome P450 family"/>
    <property type="match status" value="1"/>
</dbReference>
<keyword evidence="6" id="KW-0503">Monooxygenase</keyword>
<dbReference type="InterPro" id="IPR001128">
    <property type="entry name" value="Cyt_P450"/>
</dbReference>
<evidence type="ECO:0000256" key="2">
    <source>
        <dbReference type="ARBA" id="ARBA00010617"/>
    </source>
</evidence>
<dbReference type="GO" id="GO:0005737">
    <property type="term" value="C:cytoplasm"/>
    <property type="evidence" value="ECO:0007669"/>
    <property type="project" value="TreeGrafter"/>
</dbReference>
<evidence type="ECO:0000256" key="7">
    <source>
        <dbReference type="PIRSR" id="PIRSR602401-1"/>
    </source>
</evidence>
<evidence type="ECO:0000256" key="1">
    <source>
        <dbReference type="ARBA" id="ARBA00001971"/>
    </source>
</evidence>
<dbReference type="Gene3D" id="1.10.630.10">
    <property type="entry name" value="Cytochrome P450"/>
    <property type="match status" value="1"/>
</dbReference>
<evidence type="ECO:0000256" key="4">
    <source>
        <dbReference type="ARBA" id="ARBA00023002"/>
    </source>
</evidence>